<dbReference type="PANTHER" id="PTHR34180">
    <property type="entry name" value="PEPTIDASE C45"/>
    <property type="match status" value="1"/>
</dbReference>
<dbReference type="EMBL" id="JAGSOV010000020">
    <property type="protein sequence ID" value="MCO1655280.1"/>
    <property type="molecule type" value="Genomic_DNA"/>
</dbReference>
<reference evidence="3" key="1">
    <citation type="submission" date="2021-04" db="EMBL/GenBank/DDBJ databases">
        <title>Pseudonocardia sp. nov., isolated from sandy soil of mangrove forest.</title>
        <authorList>
            <person name="Zan Z."/>
            <person name="Huang R."/>
            <person name="Liu W."/>
        </authorList>
    </citation>
    <scope>NUCLEOTIDE SEQUENCE</scope>
    <source>
        <strain evidence="3">S2-4</strain>
    </source>
</reference>
<comment type="caution">
    <text evidence="3">The sequence shown here is derived from an EMBL/GenBank/DDBJ whole genome shotgun (WGS) entry which is preliminary data.</text>
</comment>
<feature type="region of interest" description="Disordered" evidence="1">
    <location>
        <begin position="1"/>
        <end position="23"/>
    </location>
</feature>
<keyword evidence="4" id="KW-1185">Reference proteome</keyword>
<evidence type="ECO:0000256" key="1">
    <source>
        <dbReference type="SAM" id="MobiDB-lite"/>
    </source>
</evidence>
<dbReference type="Gene3D" id="1.10.10.2120">
    <property type="match status" value="1"/>
</dbReference>
<dbReference type="InterPro" id="IPR047794">
    <property type="entry name" value="C45_proenzyme-like"/>
</dbReference>
<name>A0ABT0ZX78_9PSEU</name>
<gene>
    <name evidence="3" type="ORF">KDL28_09455</name>
</gene>
<dbReference type="Proteomes" id="UP001165283">
    <property type="component" value="Unassembled WGS sequence"/>
</dbReference>
<feature type="region of interest" description="Disordered" evidence="1">
    <location>
        <begin position="361"/>
        <end position="382"/>
    </location>
</feature>
<dbReference type="NCBIfam" id="NF040521">
    <property type="entry name" value="C45_proenzyme"/>
    <property type="match status" value="1"/>
</dbReference>
<accession>A0ABT0ZX78</accession>
<dbReference type="InterPro" id="IPR005079">
    <property type="entry name" value="Peptidase_C45_hydrolase"/>
</dbReference>
<protein>
    <submittedName>
        <fullName evidence="3">Peptidase C45</fullName>
    </submittedName>
</protein>
<sequence>MTLATHVSTATDPRARGRELGEAHRDAVRATAATYLELFAAHGADEARVRGWAERALDATAGWAPAAAAEIEGIAAGSGLPLWRVAALTARTEILAAADVTGHGECSTAVVLPGDGTAPRTVQTWDWHDVLRGAMLGRTLRPAPGRWVCTFTEAGVIGKIGVSSAGLGLHFNALKHASDTPDIGVPVHVVARRILDEADTVADAVALARSARLSASTVVTVVTRGEARCLELSPAGVGEVAPDATGFLAHTNHFLDPRLVDGERADADSTTWRRLAWLRAHRDALAAPDPTARARALHAHAADGAAVCAHPDLALAPHERWESLATVAIDVVDRSLHVAVGGPCTVGPDSWQVLRAAAPVPVHRPTATGQRSRGRNRPVRAR</sequence>
<evidence type="ECO:0000313" key="4">
    <source>
        <dbReference type="Proteomes" id="UP001165283"/>
    </source>
</evidence>
<dbReference type="PANTHER" id="PTHR34180:SF1">
    <property type="entry name" value="BETA-ALANYL-DOPAMINE_CARCININE HYDROLASE"/>
    <property type="match status" value="1"/>
</dbReference>
<dbReference type="InterPro" id="IPR047801">
    <property type="entry name" value="Peptidase_C45"/>
</dbReference>
<evidence type="ECO:0000259" key="2">
    <source>
        <dbReference type="Pfam" id="PF03417"/>
    </source>
</evidence>
<dbReference type="Pfam" id="PF03417">
    <property type="entry name" value="AAT"/>
    <property type="match status" value="1"/>
</dbReference>
<dbReference type="RefSeq" id="WP_252437055.1">
    <property type="nucleotide sequence ID" value="NZ_JAGSOV010000020.1"/>
</dbReference>
<organism evidence="3 4">
    <name type="scientific">Pseudonocardia humida</name>
    <dbReference type="NCBI Taxonomy" id="2800819"/>
    <lineage>
        <taxon>Bacteria</taxon>
        <taxon>Bacillati</taxon>
        <taxon>Actinomycetota</taxon>
        <taxon>Actinomycetes</taxon>
        <taxon>Pseudonocardiales</taxon>
        <taxon>Pseudonocardiaceae</taxon>
        <taxon>Pseudonocardia</taxon>
    </lineage>
</organism>
<dbReference type="Gene3D" id="3.60.60.10">
    <property type="entry name" value="Penicillin V Acylase, Chain A"/>
    <property type="match status" value="1"/>
</dbReference>
<proteinExistence type="predicted"/>
<feature type="compositionally biased region" description="Polar residues" evidence="1">
    <location>
        <begin position="1"/>
        <end position="11"/>
    </location>
</feature>
<feature type="domain" description="Peptidase C45 hydrolase" evidence="2">
    <location>
        <begin position="150"/>
        <end position="284"/>
    </location>
</feature>
<feature type="compositionally biased region" description="Basic and acidic residues" evidence="1">
    <location>
        <begin position="13"/>
        <end position="23"/>
    </location>
</feature>
<evidence type="ECO:0000313" key="3">
    <source>
        <dbReference type="EMBL" id="MCO1655280.1"/>
    </source>
</evidence>
<feature type="compositionally biased region" description="Basic residues" evidence="1">
    <location>
        <begin position="372"/>
        <end position="382"/>
    </location>
</feature>